<evidence type="ECO:0000313" key="10">
    <source>
        <dbReference type="Proteomes" id="UP000030136"/>
    </source>
</evidence>
<dbReference type="Proteomes" id="UP000030136">
    <property type="component" value="Unassembled WGS sequence"/>
</dbReference>
<dbReference type="Proteomes" id="UP000249300">
    <property type="component" value="Chromosome 1"/>
</dbReference>
<dbReference type="KEGG" id="pcre:NCTC12858_01524"/>
<dbReference type="OrthoDB" id="1119500at2"/>
<dbReference type="Gene3D" id="1.10.10.10">
    <property type="entry name" value="Winged helix-like DNA-binding domain superfamily/Winged helix DNA-binding domain"/>
    <property type="match status" value="1"/>
</dbReference>
<keyword evidence="11" id="KW-1185">Reference proteome</keyword>
<evidence type="ECO:0000259" key="6">
    <source>
        <dbReference type="Pfam" id="PF04542"/>
    </source>
</evidence>
<dbReference type="InterPro" id="IPR007627">
    <property type="entry name" value="RNA_pol_sigma70_r2"/>
</dbReference>
<dbReference type="RefSeq" id="WP_023937596.1">
    <property type="nucleotide sequence ID" value="NZ_FUXH01000009.1"/>
</dbReference>
<dbReference type="InterPro" id="IPR013325">
    <property type="entry name" value="RNA_pol_sigma_r2"/>
</dbReference>
<reference evidence="9 11" key="2">
    <citation type="submission" date="2018-06" db="EMBL/GenBank/DDBJ databases">
        <authorList>
            <consortium name="Pathogen Informatics"/>
            <person name="Doyle S."/>
        </authorList>
    </citation>
    <scope>NUCLEOTIDE SEQUENCE [LARGE SCALE GENOMIC DNA]</scope>
    <source>
        <strain evidence="9 11">NCTC12858</strain>
    </source>
</reference>
<evidence type="ECO:0000256" key="3">
    <source>
        <dbReference type="ARBA" id="ARBA00023082"/>
    </source>
</evidence>
<proteinExistence type="inferred from homology"/>
<keyword evidence="4" id="KW-0238">DNA-binding</keyword>
<evidence type="ECO:0000256" key="2">
    <source>
        <dbReference type="ARBA" id="ARBA00023015"/>
    </source>
</evidence>
<dbReference type="GO" id="GO:0003677">
    <property type="term" value="F:DNA binding"/>
    <property type="evidence" value="ECO:0007669"/>
    <property type="project" value="UniProtKB-KW"/>
</dbReference>
<evidence type="ECO:0000256" key="4">
    <source>
        <dbReference type="ARBA" id="ARBA00023125"/>
    </source>
</evidence>
<dbReference type="Pfam" id="PF08281">
    <property type="entry name" value="Sigma70_r4_2"/>
    <property type="match status" value="1"/>
</dbReference>
<organism evidence="8 10">
    <name type="scientific">Porphyromonas crevioricanis</name>
    <dbReference type="NCBI Taxonomy" id="393921"/>
    <lineage>
        <taxon>Bacteria</taxon>
        <taxon>Pseudomonadati</taxon>
        <taxon>Bacteroidota</taxon>
        <taxon>Bacteroidia</taxon>
        <taxon>Bacteroidales</taxon>
        <taxon>Porphyromonadaceae</taxon>
        <taxon>Porphyromonas</taxon>
    </lineage>
</organism>
<dbReference type="InterPro" id="IPR039425">
    <property type="entry name" value="RNA_pol_sigma-70-like"/>
</dbReference>
<sequence>MQKQEFIDKVVCLSSKLERIARSIAGDEDEAKDLVQEVLLRLWLSKERLAHYNNIEALASVMIKNKAIDSLRKQQRISICDDMSDLVSPTTTETALEQNELGQQLRQAIAMLPKLQRMTFFLKEVQGYEAEEIAQIIGSGVETVYNNLSRARRKLKENLLRAGVNN</sequence>
<gene>
    <name evidence="9" type="primary">sigV</name>
    <name evidence="8" type="ORF">HQ38_07790</name>
    <name evidence="9" type="ORF">NCTC12858_01524</name>
</gene>
<dbReference type="AlphaFoldDB" id="A0A0A2FK73"/>
<dbReference type="EMBL" id="LS483447">
    <property type="protein sequence ID" value="SQH73660.1"/>
    <property type="molecule type" value="Genomic_DNA"/>
</dbReference>
<keyword evidence="5" id="KW-0804">Transcription</keyword>
<comment type="similarity">
    <text evidence="1">Belongs to the sigma-70 factor family. ECF subfamily.</text>
</comment>
<dbReference type="Gene3D" id="1.10.1740.10">
    <property type="match status" value="1"/>
</dbReference>
<reference evidence="8 10" key="1">
    <citation type="submission" date="2014-08" db="EMBL/GenBank/DDBJ databases">
        <title>Porphyromonas crevioricanis strain:COT-253_OH1447 Genome sequencing.</title>
        <authorList>
            <person name="Wallis C."/>
            <person name="Deusch O."/>
            <person name="O'Flynn C."/>
            <person name="Davis I."/>
            <person name="Jospin G."/>
            <person name="Darling A.E."/>
            <person name="Coil D.A."/>
            <person name="Alexiev A."/>
            <person name="Horsfall A."/>
            <person name="Kirkwood N."/>
            <person name="Harris S."/>
            <person name="Eisen J.A."/>
        </authorList>
    </citation>
    <scope>NUCLEOTIDE SEQUENCE [LARGE SCALE GENOMIC DNA]</scope>
    <source>
        <strain evidence="10">COT-253 OH1447</strain>
        <strain evidence="8">COT-253_OH1447</strain>
    </source>
</reference>
<feature type="domain" description="RNA polymerase sigma-70 region 2" evidence="6">
    <location>
        <begin position="15"/>
        <end position="76"/>
    </location>
</feature>
<protein>
    <submittedName>
        <fullName evidence="9">RNA polymerase sigma factor sigV</fullName>
    </submittedName>
</protein>
<name>A0A0A2FK73_9PORP</name>
<dbReference type="eggNOG" id="COG1595">
    <property type="taxonomic scope" value="Bacteria"/>
</dbReference>
<dbReference type="InterPro" id="IPR036388">
    <property type="entry name" value="WH-like_DNA-bd_sf"/>
</dbReference>
<dbReference type="PANTHER" id="PTHR43133:SF8">
    <property type="entry name" value="RNA POLYMERASE SIGMA FACTOR HI_1459-RELATED"/>
    <property type="match status" value="1"/>
</dbReference>
<feature type="domain" description="RNA polymerase sigma factor 70 region 4 type 2" evidence="7">
    <location>
        <begin position="103"/>
        <end position="155"/>
    </location>
</feature>
<dbReference type="Pfam" id="PF04542">
    <property type="entry name" value="Sigma70_r2"/>
    <property type="match status" value="1"/>
</dbReference>
<dbReference type="SUPFAM" id="SSF88946">
    <property type="entry name" value="Sigma2 domain of RNA polymerase sigma factors"/>
    <property type="match status" value="1"/>
</dbReference>
<evidence type="ECO:0000313" key="8">
    <source>
        <dbReference type="EMBL" id="KGN93906.1"/>
    </source>
</evidence>
<dbReference type="STRING" id="393921.HQ45_08480"/>
<evidence type="ECO:0000313" key="11">
    <source>
        <dbReference type="Proteomes" id="UP000249300"/>
    </source>
</evidence>
<evidence type="ECO:0000313" key="9">
    <source>
        <dbReference type="EMBL" id="SQH73660.1"/>
    </source>
</evidence>
<dbReference type="GO" id="GO:0006352">
    <property type="term" value="P:DNA-templated transcription initiation"/>
    <property type="evidence" value="ECO:0007669"/>
    <property type="project" value="InterPro"/>
</dbReference>
<dbReference type="PANTHER" id="PTHR43133">
    <property type="entry name" value="RNA POLYMERASE ECF-TYPE SIGMA FACTO"/>
    <property type="match status" value="1"/>
</dbReference>
<keyword evidence="2" id="KW-0805">Transcription regulation</keyword>
<accession>A0A0A2FK73</accession>
<evidence type="ECO:0000259" key="7">
    <source>
        <dbReference type="Pfam" id="PF08281"/>
    </source>
</evidence>
<dbReference type="InterPro" id="IPR013324">
    <property type="entry name" value="RNA_pol_sigma_r3/r4-like"/>
</dbReference>
<dbReference type="InterPro" id="IPR013249">
    <property type="entry name" value="RNA_pol_sigma70_r4_t2"/>
</dbReference>
<keyword evidence="3" id="KW-0731">Sigma factor</keyword>
<dbReference type="InterPro" id="IPR014284">
    <property type="entry name" value="RNA_pol_sigma-70_dom"/>
</dbReference>
<dbReference type="GO" id="GO:0016987">
    <property type="term" value="F:sigma factor activity"/>
    <property type="evidence" value="ECO:0007669"/>
    <property type="project" value="UniProtKB-KW"/>
</dbReference>
<dbReference type="NCBIfam" id="TIGR02937">
    <property type="entry name" value="sigma70-ECF"/>
    <property type="match status" value="1"/>
</dbReference>
<dbReference type="EMBL" id="JQJC01000022">
    <property type="protein sequence ID" value="KGN93906.1"/>
    <property type="molecule type" value="Genomic_DNA"/>
</dbReference>
<evidence type="ECO:0000256" key="1">
    <source>
        <dbReference type="ARBA" id="ARBA00010641"/>
    </source>
</evidence>
<dbReference type="SUPFAM" id="SSF88659">
    <property type="entry name" value="Sigma3 and sigma4 domains of RNA polymerase sigma factors"/>
    <property type="match status" value="1"/>
</dbReference>
<evidence type="ECO:0000256" key="5">
    <source>
        <dbReference type="ARBA" id="ARBA00023163"/>
    </source>
</evidence>